<keyword evidence="1" id="KW-0732">Signal</keyword>
<dbReference type="Pfam" id="PF03663">
    <property type="entry name" value="Glyco_hydro_76"/>
    <property type="match status" value="1"/>
</dbReference>
<dbReference type="Gene3D" id="1.50.10.20">
    <property type="match status" value="1"/>
</dbReference>
<evidence type="ECO:0000313" key="3">
    <source>
        <dbReference type="Proteomes" id="UP001597079"/>
    </source>
</evidence>
<protein>
    <submittedName>
        <fullName evidence="2">Glycoside hydrolase family 76 protein</fullName>
    </submittedName>
</protein>
<organism evidence="2 3">
    <name type="scientific">Alicyclobacillus fodiniaquatilis</name>
    <dbReference type="NCBI Taxonomy" id="1661150"/>
    <lineage>
        <taxon>Bacteria</taxon>
        <taxon>Bacillati</taxon>
        <taxon>Bacillota</taxon>
        <taxon>Bacilli</taxon>
        <taxon>Bacillales</taxon>
        <taxon>Alicyclobacillaceae</taxon>
        <taxon>Alicyclobacillus</taxon>
    </lineage>
</organism>
<keyword evidence="2" id="KW-0378">Hydrolase</keyword>
<dbReference type="PANTHER" id="PTHR47791:SF3">
    <property type="entry name" value="MEIOTICALLY UP-REGULATED GENE 191 PROTEIN"/>
    <property type="match status" value="1"/>
</dbReference>
<reference evidence="3" key="1">
    <citation type="journal article" date="2019" name="Int. J. Syst. Evol. Microbiol.">
        <title>The Global Catalogue of Microorganisms (GCM) 10K type strain sequencing project: providing services to taxonomists for standard genome sequencing and annotation.</title>
        <authorList>
            <consortium name="The Broad Institute Genomics Platform"/>
            <consortium name="The Broad Institute Genome Sequencing Center for Infectious Disease"/>
            <person name="Wu L."/>
            <person name="Ma J."/>
        </authorList>
    </citation>
    <scope>NUCLEOTIDE SEQUENCE [LARGE SCALE GENOMIC DNA]</scope>
    <source>
        <strain evidence="3">CGMCC 1.12286</strain>
    </source>
</reference>
<dbReference type="EMBL" id="JBHUCX010000076">
    <property type="protein sequence ID" value="MFD1676826.1"/>
    <property type="molecule type" value="Genomic_DNA"/>
</dbReference>
<gene>
    <name evidence="2" type="ORF">ACFSB2_19310</name>
</gene>
<comment type="caution">
    <text evidence="2">The sequence shown here is derived from an EMBL/GenBank/DDBJ whole genome shotgun (WGS) entry which is preliminary data.</text>
</comment>
<dbReference type="InterPro" id="IPR005198">
    <property type="entry name" value="Glyco_hydro_76"/>
</dbReference>
<keyword evidence="3" id="KW-1185">Reference proteome</keyword>
<dbReference type="PANTHER" id="PTHR47791">
    <property type="entry name" value="MEIOTICALLY UP-REGULATED GENE 191 PROTEIN"/>
    <property type="match status" value="1"/>
</dbReference>
<dbReference type="GO" id="GO:0016787">
    <property type="term" value="F:hydrolase activity"/>
    <property type="evidence" value="ECO:0007669"/>
    <property type="project" value="UniProtKB-KW"/>
</dbReference>
<dbReference type="InterPro" id="IPR053169">
    <property type="entry name" value="MUG_Protein"/>
</dbReference>
<evidence type="ECO:0000313" key="2">
    <source>
        <dbReference type="EMBL" id="MFD1676826.1"/>
    </source>
</evidence>
<accession>A0ABW4JK97</accession>
<dbReference type="Proteomes" id="UP001597079">
    <property type="component" value="Unassembled WGS sequence"/>
</dbReference>
<feature type="signal peptide" evidence="1">
    <location>
        <begin position="1"/>
        <end position="39"/>
    </location>
</feature>
<dbReference type="RefSeq" id="WP_377944736.1">
    <property type="nucleotide sequence ID" value="NZ_JBHUCX010000076.1"/>
</dbReference>
<dbReference type="InterPro" id="IPR008928">
    <property type="entry name" value="6-hairpin_glycosidase_sf"/>
</dbReference>
<dbReference type="SUPFAM" id="SSF48208">
    <property type="entry name" value="Six-hairpin glycosidases"/>
    <property type="match status" value="1"/>
</dbReference>
<evidence type="ECO:0000256" key="1">
    <source>
        <dbReference type="SAM" id="SignalP"/>
    </source>
</evidence>
<proteinExistence type="predicted"/>
<name>A0ABW4JK97_9BACL</name>
<feature type="chain" id="PRO_5046204477" evidence="1">
    <location>
        <begin position="40"/>
        <end position="439"/>
    </location>
</feature>
<sequence length="439" mass="47450">MKKAVEMGSCNAKLVKRSMMTAFSVLAAGSILSTSEVFADSTPTSQANRPVNYQTEATTAVQGLIGSYWNSSGNQFENTPGGSYTGNYWWEANGLYTLADADLATNSTAYSSYINHFIAGLQNQYGTQMYDSWNDDEGWLGIALMQAVRAKVTNLSTAFPVVPTTSSSMSSSSVPALVQDAEALQADIENSWTSEGGITWDKPSAGPSWYNPYYRDTAANMTDTILSTELYAATHNESYLADAKQVFDWEWNTLVLPTGGNVNGTNYQPGTVMDGVDWNPQTQQNTYPNGGTAQWTYNYGTVVGAAVELFKLTGDSTYLTDAKLVANAAINQFAKANDVMAGVETGGGDGGLFKGIFMRYMIELLSLDRQNQNLDNFIQTNLSSLWDNDQTSTAGVFGNNWAGPAPSASSVDLTDELSAVMSLTHMATYQHRPILALLP</sequence>